<organism evidence="3 4">
    <name type="scientific">Saccharolobus islandicus (strain Y.N.15.51 / Yellowstone #2)</name>
    <name type="common">Sulfolobus islandicus</name>
    <dbReference type="NCBI Taxonomy" id="419942"/>
    <lineage>
        <taxon>Archaea</taxon>
        <taxon>Thermoproteota</taxon>
        <taxon>Thermoprotei</taxon>
        <taxon>Sulfolobales</taxon>
        <taxon>Sulfolobaceae</taxon>
        <taxon>Saccharolobus</taxon>
    </lineage>
</organism>
<dbReference type="KEGG" id="sin:YN1551_0209"/>
<evidence type="ECO:0000256" key="2">
    <source>
        <dbReference type="SAM" id="MobiDB-lite"/>
    </source>
</evidence>
<feature type="region of interest" description="Disordered" evidence="2">
    <location>
        <begin position="100"/>
        <end position="127"/>
    </location>
</feature>
<gene>
    <name evidence="3" type="ordered locus">YN1551_0209</name>
</gene>
<dbReference type="GeneID" id="7808747"/>
<dbReference type="Proteomes" id="UP000006818">
    <property type="component" value="Chromosome"/>
</dbReference>
<proteinExistence type="predicted"/>
<dbReference type="AlphaFoldDB" id="C3NJZ5"/>
<protein>
    <submittedName>
        <fullName evidence="3">Uncharacterized protein</fullName>
    </submittedName>
</protein>
<reference evidence="3 4" key="1">
    <citation type="journal article" date="2009" name="Proc. Natl. Acad. Sci. U.S.A.">
        <title>Biogeography of the Sulfolobus islandicus pan-genome.</title>
        <authorList>
            <person name="Reno M.L."/>
            <person name="Held N.L."/>
            <person name="Fields C.J."/>
            <person name="Burke P.V."/>
            <person name="Whitaker R.J."/>
        </authorList>
    </citation>
    <scope>NUCLEOTIDE SEQUENCE [LARGE SCALE GENOMIC DNA]</scope>
    <source>
        <strain evidence="4">Y.N.15.51 / Yellowstone #2</strain>
    </source>
</reference>
<evidence type="ECO:0000313" key="4">
    <source>
        <dbReference type="Proteomes" id="UP000006818"/>
    </source>
</evidence>
<evidence type="ECO:0000313" key="3">
    <source>
        <dbReference type="EMBL" id="ACP47397.1"/>
    </source>
</evidence>
<evidence type="ECO:0000256" key="1">
    <source>
        <dbReference type="SAM" id="Coils"/>
    </source>
</evidence>
<accession>C3NJZ5</accession>
<keyword evidence="1" id="KW-0175">Coiled coil</keyword>
<sequence length="127" mass="15281">MESHENTHSQIMEYIKKNPDLQKAIELLRREGKVSRTALQFEFGWTEWKARKVYEALRYMCYKGLAFKEDESHETICRTYHGYVELISVGRGSDSDMVIDEDLSEEREEKMEEEEDWEEETEEEEEE</sequence>
<dbReference type="RefSeq" id="WP_012717008.1">
    <property type="nucleotide sequence ID" value="NC_012623.1"/>
</dbReference>
<dbReference type="EMBL" id="CP001404">
    <property type="protein sequence ID" value="ACP47397.1"/>
    <property type="molecule type" value="Genomic_DNA"/>
</dbReference>
<name>C3NJZ5_SACI1</name>
<dbReference type="HOGENOM" id="CLU_1965666_0_0_2"/>
<feature type="coiled-coil region" evidence="1">
    <location>
        <begin position="100"/>
        <end position="127"/>
    </location>
</feature>